<evidence type="ECO:0000313" key="3">
    <source>
        <dbReference type="Proteomes" id="UP000008720"/>
    </source>
</evidence>
<name>E4TTH9_MARTH</name>
<evidence type="ECO:0000313" key="2">
    <source>
        <dbReference type="EMBL" id="ADR22982.1"/>
    </source>
</evidence>
<dbReference type="Proteomes" id="UP000008720">
    <property type="component" value="Chromosome"/>
</dbReference>
<keyword evidence="1" id="KW-0812">Transmembrane</keyword>
<feature type="transmembrane region" description="Helical" evidence="1">
    <location>
        <begin position="12"/>
        <end position="29"/>
    </location>
</feature>
<dbReference type="EMBL" id="CP002349">
    <property type="protein sequence ID" value="ADR22982.1"/>
    <property type="molecule type" value="Genomic_DNA"/>
</dbReference>
<gene>
    <name evidence="2" type="ordered locus">Ftrac_3006</name>
</gene>
<sequence length="143" mass="16157">MKHIQYSSINTANFIAVFAGITSFSVPIYMGEKFLFSMMISILGLLFARLLTITKCYKISYDKNEVNLINAFLPFIEYRYQLSDIKEIYEVGVMNWGSGINIIDQSGSLRTFGTDGSSDQEVTEMVDFINAKIKEGKNTSKSE</sequence>
<keyword evidence="3" id="KW-1185">Reference proteome</keyword>
<organism evidence="2 3">
    <name type="scientific">Marivirga tractuosa (strain ATCC 23168 / DSM 4126 / NBRC 15989 / NCIMB 1408 / VKM B-1430 / H-43)</name>
    <name type="common">Microscilla tractuosa</name>
    <name type="synonym">Flexibacter tractuosus</name>
    <dbReference type="NCBI Taxonomy" id="643867"/>
    <lineage>
        <taxon>Bacteria</taxon>
        <taxon>Pseudomonadati</taxon>
        <taxon>Bacteroidota</taxon>
        <taxon>Cytophagia</taxon>
        <taxon>Cytophagales</taxon>
        <taxon>Marivirgaceae</taxon>
        <taxon>Marivirga</taxon>
    </lineage>
</organism>
<dbReference type="HOGENOM" id="CLU_1803872_0_0_10"/>
<keyword evidence="1" id="KW-1133">Transmembrane helix</keyword>
<protein>
    <submittedName>
        <fullName evidence="2">Uncharacterized protein</fullName>
    </submittedName>
</protein>
<evidence type="ECO:0000256" key="1">
    <source>
        <dbReference type="SAM" id="Phobius"/>
    </source>
</evidence>
<dbReference type="AlphaFoldDB" id="E4TTH9"/>
<reference evidence="2 3" key="1">
    <citation type="journal article" date="2011" name="Stand. Genomic Sci.">
        <title>Complete genome sequence of Marivirga tractuosa type strain (H-43).</title>
        <authorList>
            <person name="Pagani I."/>
            <person name="Chertkov O."/>
            <person name="Lapidus A."/>
            <person name="Lucas S."/>
            <person name="Del Rio T.G."/>
            <person name="Tice H."/>
            <person name="Copeland A."/>
            <person name="Cheng J.F."/>
            <person name="Nolan M."/>
            <person name="Saunders E."/>
            <person name="Pitluck S."/>
            <person name="Held B."/>
            <person name="Goodwin L."/>
            <person name="Liolios K."/>
            <person name="Ovchinikova G."/>
            <person name="Ivanova N."/>
            <person name="Mavromatis K."/>
            <person name="Pati A."/>
            <person name="Chen A."/>
            <person name="Palaniappan K."/>
            <person name="Land M."/>
            <person name="Hauser L."/>
            <person name="Jeffries C.D."/>
            <person name="Detter J.C."/>
            <person name="Han C."/>
            <person name="Tapia R."/>
            <person name="Ngatchou-Djao O.D."/>
            <person name="Rohde M."/>
            <person name="Goker M."/>
            <person name="Spring S."/>
            <person name="Sikorski J."/>
            <person name="Woyke T."/>
            <person name="Bristow J."/>
            <person name="Eisen J.A."/>
            <person name="Markowitz V."/>
            <person name="Hugenholtz P."/>
            <person name="Klenk H.P."/>
            <person name="Kyrpides N.C."/>
        </authorList>
    </citation>
    <scope>NUCLEOTIDE SEQUENCE [LARGE SCALE GENOMIC DNA]</scope>
    <source>
        <strain evidence="3">ATCC 23168 / DSM 4126 / NBRC 15989 / NCIMB 1408 / VKM B-1430 / H-43</strain>
    </source>
</reference>
<keyword evidence="1" id="KW-0472">Membrane</keyword>
<feature type="transmembrane region" description="Helical" evidence="1">
    <location>
        <begin position="35"/>
        <end position="53"/>
    </location>
</feature>
<dbReference type="KEGG" id="mtt:Ftrac_3006"/>
<dbReference type="RefSeq" id="WP_013455125.1">
    <property type="nucleotide sequence ID" value="NC_014759.1"/>
</dbReference>
<proteinExistence type="predicted"/>
<accession>E4TTH9</accession>